<dbReference type="AlphaFoldDB" id="A0AAW7ID97"/>
<evidence type="ECO:0000313" key="2">
    <source>
        <dbReference type="Proteomes" id="UP001234602"/>
    </source>
</evidence>
<dbReference type="RefSeq" id="WP_289320557.1">
    <property type="nucleotide sequence ID" value="NZ_JAUCEY010000008.1"/>
</dbReference>
<dbReference type="EMBL" id="JAUCEY010000008">
    <property type="protein sequence ID" value="MDM5454105.1"/>
    <property type="molecule type" value="Genomic_DNA"/>
</dbReference>
<accession>A0AAW7ID97</accession>
<name>A0AAW7ID97_9BACI</name>
<comment type="caution">
    <text evidence="1">The sequence shown here is derived from an EMBL/GenBank/DDBJ whole genome shotgun (WGS) entry which is preliminary data.</text>
</comment>
<protein>
    <submittedName>
        <fullName evidence="1">Uncharacterized protein</fullName>
    </submittedName>
</protein>
<evidence type="ECO:0000313" key="1">
    <source>
        <dbReference type="EMBL" id="MDM5454105.1"/>
    </source>
</evidence>
<reference evidence="1" key="1">
    <citation type="submission" date="2023-06" db="EMBL/GenBank/DDBJ databases">
        <title>Comparative genomics of Bacillaceae isolates and their secondary metabolite potential.</title>
        <authorList>
            <person name="Song L."/>
            <person name="Nielsen L.J."/>
            <person name="Mohite O."/>
            <person name="Xu X."/>
            <person name="Weber T."/>
            <person name="Kovacs A.T."/>
        </authorList>
    </citation>
    <scope>NUCLEOTIDE SEQUENCE</scope>
    <source>
        <strain evidence="1">D8_B_37</strain>
    </source>
</reference>
<organism evidence="1 2">
    <name type="scientific">Peribacillus simplex</name>
    <dbReference type="NCBI Taxonomy" id="1478"/>
    <lineage>
        <taxon>Bacteria</taxon>
        <taxon>Bacillati</taxon>
        <taxon>Bacillota</taxon>
        <taxon>Bacilli</taxon>
        <taxon>Bacillales</taxon>
        <taxon>Bacillaceae</taxon>
        <taxon>Peribacillus</taxon>
    </lineage>
</organism>
<gene>
    <name evidence="1" type="ORF">QUF89_18395</name>
</gene>
<proteinExistence type="predicted"/>
<dbReference type="Proteomes" id="UP001234602">
    <property type="component" value="Unassembled WGS sequence"/>
</dbReference>
<sequence length="43" mass="4907">MKCFNEEIPHENIHVIASYKLEVNLGLRFLIGTGIKVTSYVTQ</sequence>